<proteinExistence type="inferred from homology"/>
<dbReference type="PROSITE" id="PS52016">
    <property type="entry name" value="TONB_DEPENDENT_REC_3"/>
    <property type="match status" value="1"/>
</dbReference>
<protein>
    <submittedName>
        <fullName evidence="13">Vitamin B12 transporter BtuB</fullName>
    </submittedName>
</protein>
<dbReference type="Gene3D" id="2.60.40.1120">
    <property type="entry name" value="Carboxypeptidase-like, regulatory domain"/>
    <property type="match status" value="1"/>
</dbReference>
<reference evidence="13" key="1">
    <citation type="submission" date="2021-12" db="EMBL/GenBank/DDBJ databases">
        <authorList>
            <person name="Rodrigo-Torres L."/>
            <person name="Arahal R. D."/>
            <person name="Lucena T."/>
        </authorList>
    </citation>
    <scope>NUCLEOTIDE SEQUENCE</scope>
    <source>
        <strain evidence="13">CECT 8419</strain>
    </source>
</reference>
<accession>A0ABN8F5M7</accession>
<evidence type="ECO:0000256" key="9">
    <source>
        <dbReference type="RuleBase" id="RU003357"/>
    </source>
</evidence>
<evidence type="ECO:0000256" key="7">
    <source>
        <dbReference type="ARBA" id="ARBA00023237"/>
    </source>
</evidence>
<comment type="similarity">
    <text evidence="8 9">Belongs to the TonB-dependent receptor family.</text>
</comment>
<dbReference type="InterPro" id="IPR036942">
    <property type="entry name" value="Beta-barrel_TonB_sf"/>
</dbReference>
<evidence type="ECO:0000259" key="12">
    <source>
        <dbReference type="Pfam" id="PF07715"/>
    </source>
</evidence>
<keyword evidence="2 8" id="KW-0813">Transport</keyword>
<evidence type="ECO:0000256" key="8">
    <source>
        <dbReference type="PROSITE-ProRule" id="PRU01360"/>
    </source>
</evidence>
<dbReference type="EMBL" id="CAKLPZ010000004">
    <property type="protein sequence ID" value="CAH1002225.1"/>
    <property type="molecule type" value="Genomic_DNA"/>
</dbReference>
<dbReference type="Gene3D" id="2.170.130.10">
    <property type="entry name" value="TonB-dependent receptor, plug domain"/>
    <property type="match status" value="1"/>
</dbReference>
<dbReference type="InterPro" id="IPR039426">
    <property type="entry name" value="TonB-dep_rcpt-like"/>
</dbReference>
<dbReference type="PANTHER" id="PTHR47234:SF3">
    <property type="entry name" value="SECRETIN_TONB SHORT N-TERMINAL DOMAIN-CONTAINING PROTEIN"/>
    <property type="match status" value="1"/>
</dbReference>
<evidence type="ECO:0000256" key="4">
    <source>
        <dbReference type="ARBA" id="ARBA00022692"/>
    </source>
</evidence>
<keyword evidence="3 8" id="KW-1134">Transmembrane beta strand</keyword>
<evidence type="ECO:0000256" key="5">
    <source>
        <dbReference type="ARBA" id="ARBA00023077"/>
    </source>
</evidence>
<dbReference type="InterPro" id="IPR000531">
    <property type="entry name" value="Beta-barrel_TonB"/>
</dbReference>
<dbReference type="Proteomes" id="UP000837803">
    <property type="component" value="Unassembled WGS sequence"/>
</dbReference>
<keyword evidence="6 8" id="KW-0472">Membrane</keyword>
<feature type="domain" description="TonB-dependent receptor-like beta-barrel" evidence="11">
    <location>
        <begin position="383"/>
        <end position="878"/>
    </location>
</feature>
<keyword evidence="14" id="KW-1185">Reference proteome</keyword>
<keyword evidence="5 9" id="KW-0798">TonB box</keyword>
<dbReference type="SUPFAM" id="SSF49464">
    <property type="entry name" value="Carboxypeptidase regulatory domain-like"/>
    <property type="match status" value="1"/>
</dbReference>
<evidence type="ECO:0000256" key="6">
    <source>
        <dbReference type="ARBA" id="ARBA00023136"/>
    </source>
</evidence>
<feature type="chain" id="PRO_5046653328" evidence="10">
    <location>
        <begin position="22"/>
        <end position="920"/>
    </location>
</feature>
<evidence type="ECO:0000259" key="11">
    <source>
        <dbReference type="Pfam" id="PF00593"/>
    </source>
</evidence>
<dbReference type="Gene3D" id="2.40.170.20">
    <property type="entry name" value="TonB-dependent receptor, beta-barrel domain"/>
    <property type="match status" value="1"/>
</dbReference>
<dbReference type="RefSeq" id="WP_238752091.1">
    <property type="nucleotide sequence ID" value="NZ_CAKLPZ010000004.1"/>
</dbReference>
<evidence type="ECO:0000256" key="2">
    <source>
        <dbReference type="ARBA" id="ARBA00022448"/>
    </source>
</evidence>
<keyword evidence="4 8" id="KW-0812">Transmembrane</keyword>
<dbReference type="Pfam" id="PF00593">
    <property type="entry name" value="TonB_dep_Rec_b-barrel"/>
    <property type="match status" value="1"/>
</dbReference>
<feature type="signal peptide" evidence="10">
    <location>
        <begin position="1"/>
        <end position="21"/>
    </location>
</feature>
<keyword evidence="10" id="KW-0732">Signal</keyword>
<evidence type="ECO:0000313" key="13">
    <source>
        <dbReference type="EMBL" id="CAH1002225.1"/>
    </source>
</evidence>
<comment type="subcellular location">
    <subcellularLocation>
        <location evidence="1 8">Cell outer membrane</location>
        <topology evidence="1 8">Multi-pass membrane protein</topology>
    </subcellularLocation>
</comment>
<comment type="caution">
    <text evidence="13">The sequence shown here is derived from an EMBL/GenBank/DDBJ whole genome shotgun (WGS) entry which is preliminary data.</text>
</comment>
<dbReference type="InterPro" id="IPR008969">
    <property type="entry name" value="CarboxyPept-like_regulatory"/>
</dbReference>
<evidence type="ECO:0000256" key="1">
    <source>
        <dbReference type="ARBA" id="ARBA00004571"/>
    </source>
</evidence>
<dbReference type="PANTHER" id="PTHR47234">
    <property type="match status" value="1"/>
</dbReference>
<dbReference type="InterPro" id="IPR012910">
    <property type="entry name" value="Plug_dom"/>
</dbReference>
<name>A0ABN8F5M7_9BACT</name>
<dbReference type="InterPro" id="IPR037066">
    <property type="entry name" value="Plug_dom_sf"/>
</dbReference>
<sequence length="920" mass="99499">MYLRQISLFLLLCVASLSLSAQRTLTGTVSDDTGEPLPGAYITVKGSSLGTTTDIDGTYSISVPQAANTIVFSFLGFGTVEVQIGESDQIDAILSAGTVLDEIVLIGSRSAGRTKLTTPVPVDIVNVTEVASASAQTNVNQLLNYVAPSFSSNTQTISDGTDHIDPASLRGLGPDQVLVLINGKRRHNTSLVNVNGTFGRGNVGTDLNSIPVAAIDRIEILRDGASAQYGSDAIAGVINIILKETDGLRLNAETGAYLSSEIPDYQGSTDGEFSQISANYGIKLNEEGGILNFTGVFDDRNFTNRMQEFTGNIFSGYNNPDYTGDPTDDITEAELTRRGLERSDFNMRVGQSALRNGGVMYNFKLPVAAATEIYSFGGLNYRRGNATGFYRLPNQNRTVTDIYPNGFLPAINSNISDASVALGIVSVYNKWEVDFSNVYGRNGFGYLINNTLNASLGSASPTSFDAGGFSFAQNTSNLDIRRYFDDALSGLNIAFGAEYRLENYQITAGEEGSYTDYGAASEFVTRGGDTIVIRDGSGPIATVFDPLGRSRPGGAQVFPGFRPDNEVNAFRNSVGIYGDVEADLTDNFLVGVAARFENYSDFGSTVNGKLTTRIKLSDDWTLRAGASTGFRAPSLHQLNFNSTSTLFVDGVPFEVGVFSNDSRPAQLLGIPQLKQERSVNYSGGFTGRIPSANLSITIDGYLIDINDRVVLTGQFQGGDDNDRDREISRLLQQANANRAAFFANAIDSRTRGIDLVVTHNARIGNNSLQTSLAATVAKTSLQEVNTSSVLEGLEDTYFDRTSQIFLESAVPRTKANLTFNYDLDKFTIFLRNVYFGPVDEATNSLDNDQVFAGKVITDLSFGYNISERLGLTIGANNLLDIYPDLNSPANQSDGRFLYSRRSQQFGSNGRYLFARVRFSL</sequence>
<dbReference type="Pfam" id="PF07715">
    <property type="entry name" value="Plug"/>
    <property type="match status" value="1"/>
</dbReference>
<keyword evidence="7 8" id="KW-0998">Cell outer membrane</keyword>
<feature type="domain" description="TonB-dependent receptor plug" evidence="12">
    <location>
        <begin position="115"/>
        <end position="237"/>
    </location>
</feature>
<dbReference type="Pfam" id="PF13715">
    <property type="entry name" value="CarbopepD_reg_2"/>
    <property type="match status" value="1"/>
</dbReference>
<evidence type="ECO:0000256" key="10">
    <source>
        <dbReference type="SAM" id="SignalP"/>
    </source>
</evidence>
<gene>
    <name evidence="13" type="primary">btuB_11</name>
    <name evidence="13" type="ORF">LEM8419_03142</name>
</gene>
<evidence type="ECO:0000256" key="3">
    <source>
        <dbReference type="ARBA" id="ARBA00022452"/>
    </source>
</evidence>
<dbReference type="SUPFAM" id="SSF56935">
    <property type="entry name" value="Porins"/>
    <property type="match status" value="1"/>
</dbReference>
<evidence type="ECO:0000313" key="14">
    <source>
        <dbReference type="Proteomes" id="UP000837803"/>
    </source>
</evidence>
<organism evidence="13 14">
    <name type="scientific">Neolewinella maritima</name>
    <dbReference type="NCBI Taxonomy" id="1383882"/>
    <lineage>
        <taxon>Bacteria</taxon>
        <taxon>Pseudomonadati</taxon>
        <taxon>Bacteroidota</taxon>
        <taxon>Saprospiria</taxon>
        <taxon>Saprospirales</taxon>
        <taxon>Lewinellaceae</taxon>
        <taxon>Neolewinella</taxon>
    </lineage>
</organism>